<organism evidence="2 3">
    <name type="scientific">Enteractinococcus coprophilus</name>
    <dbReference type="NCBI Taxonomy" id="1027633"/>
    <lineage>
        <taxon>Bacteria</taxon>
        <taxon>Bacillati</taxon>
        <taxon>Actinomycetota</taxon>
        <taxon>Actinomycetes</taxon>
        <taxon>Micrococcales</taxon>
        <taxon>Micrococcaceae</taxon>
    </lineage>
</organism>
<gene>
    <name evidence="2" type="ORF">FB556_2559</name>
</gene>
<dbReference type="PROSITE" id="PS00092">
    <property type="entry name" value="N6_MTASE"/>
    <property type="match status" value="1"/>
</dbReference>
<dbReference type="PANTHER" id="PTHR18895">
    <property type="entry name" value="HEMK METHYLTRANSFERASE"/>
    <property type="match status" value="1"/>
</dbReference>
<keyword evidence="3" id="KW-1185">Reference proteome</keyword>
<dbReference type="CDD" id="cd02440">
    <property type="entry name" value="AdoMet_MTases"/>
    <property type="match status" value="1"/>
</dbReference>
<dbReference type="AlphaFoldDB" id="A0A543A0P0"/>
<name>A0A543A0P0_9MICC</name>
<keyword evidence="2" id="KW-0489">Methyltransferase</keyword>
<dbReference type="Proteomes" id="UP000319746">
    <property type="component" value="Unassembled WGS sequence"/>
</dbReference>
<evidence type="ECO:0000313" key="3">
    <source>
        <dbReference type="Proteomes" id="UP000319746"/>
    </source>
</evidence>
<feature type="domain" description="Methyltransferase small" evidence="1">
    <location>
        <begin position="36"/>
        <end position="126"/>
    </location>
</feature>
<dbReference type="InterPro" id="IPR029063">
    <property type="entry name" value="SAM-dependent_MTases_sf"/>
</dbReference>
<dbReference type="RefSeq" id="WP_246057474.1">
    <property type="nucleotide sequence ID" value="NZ_BAABAN010000017.1"/>
</dbReference>
<dbReference type="Gene3D" id="3.40.50.150">
    <property type="entry name" value="Vaccinia Virus protein VP39"/>
    <property type="match status" value="1"/>
</dbReference>
<proteinExistence type="predicted"/>
<dbReference type="Pfam" id="PF05175">
    <property type="entry name" value="MTS"/>
    <property type="match status" value="1"/>
</dbReference>
<evidence type="ECO:0000259" key="1">
    <source>
        <dbReference type="Pfam" id="PF05175"/>
    </source>
</evidence>
<dbReference type="InterPro" id="IPR002052">
    <property type="entry name" value="DNA_methylase_N6_adenine_CS"/>
</dbReference>
<dbReference type="InterPro" id="IPR050320">
    <property type="entry name" value="N5-glutamine_MTase"/>
</dbReference>
<dbReference type="GO" id="GO:0032259">
    <property type="term" value="P:methylation"/>
    <property type="evidence" value="ECO:0007669"/>
    <property type="project" value="UniProtKB-KW"/>
</dbReference>
<dbReference type="GO" id="GO:0008757">
    <property type="term" value="F:S-adenosylmethionine-dependent methyltransferase activity"/>
    <property type="evidence" value="ECO:0007669"/>
    <property type="project" value="UniProtKB-ARBA"/>
</dbReference>
<dbReference type="EMBL" id="VFOU01000004">
    <property type="protein sequence ID" value="TQL66080.1"/>
    <property type="molecule type" value="Genomic_DNA"/>
</dbReference>
<dbReference type="GO" id="GO:0003676">
    <property type="term" value="F:nucleic acid binding"/>
    <property type="evidence" value="ECO:0007669"/>
    <property type="project" value="InterPro"/>
</dbReference>
<comment type="caution">
    <text evidence="2">The sequence shown here is derived from an EMBL/GenBank/DDBJ whole genome shotgun (WGS) entry which is preliminary data.</text>
</comment>
<accession>A0A543A0P0</accession>
<dbReference type="PANTHER" id="PTHR18895:SF74">
    <property type="entry name" value="MTRF1L RELEASE FACTOR GLUTAMINE METHYLTRANSFERASE"/>
    <property type="match status" value="1"/>
</dbReference>
<sequence length="206" mass="22520">MSEQLVNFCDLTIRYNDQVLEPRGWTAAQSAWAAELLVDAPSGPVLELCAGVGHIGLGAIRDSLRTLVMVDFNPVAQQFAYDNAAANNLTTQVEFRLARMEEALQPDERFGLIIADPPWVSSAETSRFPADPLTAIDGGDDGLDLARTCVELIDRHLLDDGSALLQLGNNDQVARITEYAQQFSAGSLKVEETRTFEDGVVVWLAR</sequence>
<dbReference type="GO" id="GO:0008170">
    <property type="term" value="F:N-methyltransferase activity"/>
    <property type="evidence" value="ECO:0007669"/>
    <property type="project" value="UniProtKB-ARBA"/>
</dbReference>
<dbReference type="SUPFAM" id="SSF53335">
    <property type="entry name" value="S-adenosyl-L-methionine-dependent methyltransferases"/>
    <property type="match status" value="1"/>
</dbReference>
<evidence type="ECO:0000313" key="2">
    <source>
        <dbReference type="EMBL" id="TQL66080.1"/>
    </source>
</evidence>
<protein>
    <submittedName>
        <fullName evidence="2">Methyltransferase family protein</fullName>
    </submittedName>
</protein>
<keyword evidence="2" id="KW-0808">Transferase</keyword>
<dbReference type="InterPro" id="IPR007848">
    <property type="entry name" value="Small_mtfrase_dom"/>
</dbReference>
<reference evidence="2 3" key="1">
    <citation type="submission" date="2019-06" db="EMBL/GenBank/DDBJ databases">
        <title>Sequencing the genomes of 1000 actinobacteria strains.</title>
        <authorList>
            <person name="Klenk H.-P."/>
        </authorList>
    </citation>
    <scope>NUCLEOTIDE SEQUENCE [LARGE SCALE GENOMIC DNA]</scope>
    <source>
        <strain evidence="2 3">DSM 24083</strain>
    </source>
</reference>